<dbReference type="EMBL" id="ML769396">
    <property type="protein sequence ID" value="KAE9407426.1"/>
    <property type="molecule type" value="Genomic_DNA"/>
</dbReference>
<evidence type="ECO:0000313" key="1">
    <source>
        <dbReference type="EMBL" id="KAE9407426.1"/>
    </source>
</evidence>
<keyword evidence="2" id="KW-1185">Reference proteome</keyword>
<accession>A0A6A4I9W4</accession>
<dbReference type="OrthoDB" id="6613063at2759"/>
<evidence type="ECO:0000313" key="2">
    <source>
        <dbReference type="Proteomes" id="UP000799118"/>
    </source>
</evidence>
<gene>
    <name evidence="1" type="ORF">BT96DRAFT_745923</name>
</gene>
<dbReference type="Proteomes" id="UP000799118">
    <property type="component" value="Unassembled WGS sequence"/>
</dbReference>
<sequence>LLHMADDILYAGPSWATWVFFMERYCGILSQSLRSRSKPYANLSNQIFHSACLSQV</sequence>
<organism evidence="1 2">
    <name type="scientific">Gymnopus androsaceus JB14</name>
    <dbReference type="NCBI Taxonomy" id="1447944"/>
    <lineage>
        <taxon>Eukaryota</taxon>
        <taxon>Fungi</taxon>
        <taxon>Dikarya</taxon>
        <taxon>Basidiomycota</taxon>
        <taxon>Agaricomycotina</taxon>
        <taxon>Agaricomycetes</taxon>
        <taxon>Agaricomycetidae</taxon>
        <taxon>Agaricales</taxon>
        <taxon>Marasmiineae</taxon>
        <taxon>Omphalotaceae</taxon>
        <taxon>Gymnopus</taxon>
    </lineage>
</organism>
<name>A0A6A4I9W4_9AGAR</name>
<dbReference type="AlphaFoldDB" id="A0A6A4I9W4"/>
<feature type="non-terminal residue" evidence="1">
    <location>
        <position position="56"/>
    </location>
</feature>
<reference evidence="1" key="1">
    <citation type="journal article" date="2019" name="Environ. Microbiol.">
        <title>Fungal ecological strategies reflected in gene transcription - a case study of two litter decomposers.</title>
        <authorList>
            <person name="Barbi F."/>
            <person name="Kohler A."/>
            <person name="Barry K."/>
            <person name="Baskaran P."/>
            <person name="Daum C."/>
            <person name="Fauchery L."/>
            <person name="Ihrmark K."/>
            <person name="Kuo A."/>
            <person name="LaButti K."/>
            <person name="Lipzen A."/>
            <person name="Morin E."/>
            <person name="Grigoriev I.V."/>
            <person name="Henrissat B."/>
            <person name="Lindahl B."/>
            <person name="Martin F."/>
        </authorList>
    </citation>
    <scope>NUCLEOTIDE SEQUENCE</scope>
    <source>
        <strain evidence="1">JB14</strain>
    </source>
</reference>
<proteinExistence type="predicted"/>
<feature type="non-terminal residue" evidence="1">
    <location>
        <position position="1"/>
    </location>
</feature>
<protein>
    <submittedName>
        <fullName evidence="1">Uncharacterized protein</fullName>
    </submittedName>
</protein>